<proteinExistence type="predicted"/>
<reference evidence="2" key="1">
    <citation type="submission" date="2020-10" db="EMBL/GenBank/DDBJ databases">
        <authorList>
            <person name="Han B."/>
            <person name="Lu T."/>
            <person name="Zhao Q."/>
            <person name="Huang X."/>
            <person name="Zhao Y."/>
        </authorList>
    </citation>
    <scope>NUCLEOTIDE SEQUENCE</scope>
</reference>
<feature type="compositionally biased region" description="Basic and acidic residues" evidence="1">
    <location>
        <begin position="35"/>
        <end position="51"/>
    </location>
</feature>
<keyword evidence="3" id="KW-1185">Reference proteome</keyword>
<feature type="region of interest" description="Disordered" evidence="1">
    <location>
        <begin position="1"/>
        <end position="51"/>
    </location>
</feature>
<dbReference type="AlphaFoldDB" id="A0A811NKF7"/>
<comment type="caution">
    <text evidence="2">The sequence shown here is derived from an EMBL/GenBank/DDBJ whole genome shotgun (WGS) entry which is preliminary data.</text>
</comment>
<feature type="region of interest" description="Disordered" evidence="1">
    <location>
        <begin position="101"/>
        <end position="165"/>
    </location>
</feature>
<organism evidence="2 3">
    <name type="scientific">Miscanthus lutarioriparius</name>
    <dbReference type="NCBI Taxonomy" id="422564"/>
    <lineage>
        <taxon>Eukaryota</taxon>
        <taxon>Viridiplantae</taxon>
        <taxon>Streptophyta</taxon>
        <taxon>Embryophyta</taxon>
        <taxon>Tracheophyta</taxon>
        <taxon>Spermatophyta</taxon>
        <taxon>Magnoliopsida</taxon>
        <taxon>Liliopsida</taxon>
        <taxon>Poales</taxon>
        <taxon>Poaceae</taxon>
        <taxon>PACMAD clade</taxon>
        <taxon>Panicoideae</taxon>
        <taxon>Andropogonodae</taxon>
        <taxon>Andropogoneae</taxon>
        <taxon>Saccharinae</taxon>
        <taxon>Miscanthus</taxon>
    </lineage>
</organism>
<name>A0A811NKF7_9POAL</name>
<evidence type="ECO:0000313" key="2">
    <source>
        <dbReference type="EMBL" id="CAD6225373.1"/>
    </source>
</evidence>
<dbReference type="EMBL" id="CAJGYO010000004">
    <property type="protein sequence ID" value="CAD6225373.1"/>
    <property type="molecule type" value="Genomic_DNA"/>
</dbReference>
<evidence type="ECO:0000256" key="1">
    <source>
        <dbReference type="SAM" id="MobiDB-lite"/>
    </source>
</evidence>
<dbReference type="Proteomes" id="UP000604825">
    <property type="component" value="Unassembled WGS sequence"/>
</dbReference>
<accession>A0A811NKF7</accession>
<sequence length="165" mass="17974">MERQQSRRHKSTAGALRAGYSTPDPLILITSETRTAPETEPEKKSHQIAEPKRIKTIGGAILAEEEATGTSTEHRDILTKAWVPRLWAIYGWPEHCPLDGMGTTRNPRKSGSGGVPARAGDCWRWPGGMGESRKERRARRGFNGGLAASGGRAGEPRFWSGGSGR</sequence>
<evidence type="ECO:0000313" key="3">
    <source>
        <dbReference type="Proteomes" id="UP000604825"/>
    </source>
</evidence>
<gene>
    <name evidence="2" type="ORF">NCGR_LOCUS17446</name>
</gene>
<feature type="compositionally biased region" description="Gly residues" evidence="1">
    <location>
        <begin position="142"/>
        <end position="153"/>
    </location>
</feature>
<feature type="compositionally biased region" description="Basic residues" evidence="1">
    <location>
        <begin position="1"/>
        <end position="11"/>
    </location>
</feature>
<protein>
    <submittedName>
        <fullName evidence="2">Uncharacterized protein</fullName>
    </submittedName>
</protein>